<proteinExistence type="predicted"/>
<organism evidence="2 3">
    <name type="scientific">Puccinia striiformis f. sp. tritici PST-78</name>
    <dbReference type="NCBI Taxonomy" id="1165861"/>
    <lineage>
        <taxon>Eukaryota</taxon>
        <taxon>Fungi</taxon>
        <taxon>Dikarya</taxon>
        <taxon>Basidiomycota</taxon>
        <taxon>Pucciniomycotina</taxon>
        <taxon>Pucciniomycetes</taxon>
        <taxon>Pucciniales</taxon>
        <taxon>Pucciniaceae</taxon>
        <taxon>Puccinia</taxon>
    </lineage>
</organism>
<dbReference type="AlphaFoldDB" id="A0A0L0V826"/>
<protein>
    <submittedName>
        <fullName evidence="2">Uncharacterized protein</fullName>
    </submittedName>
</protein>
<keyword evidence="3" id="KW-1185">Reference proteome</keyword>
<gene>
    <name evidence="2" type="ORF">PSTG_11331</name>
</gene>
<feature type="signal peptide" evidence="1">
    <location>
        <begin position="1"/>
        <end position="26"/>
    </location>
</feature>
<accession>A0A0L0V826</accession>
<evidence type="ECO:0000313" key="3">
    <source>
        <dbReference type="Proteomes" id="UP000054564"/>
    </source>
</evidence>
<evidence type="ECO:0000256" key="1">
    <source>
        <dbReference type="SAM" id="SignalP"/>
    </source>
</evidence>
<dbReference type="Proteomes" id="UP000054564">
    <property type="component" value="Unassembled WGS sequence"/>
</dbReference>
<name>A0A0L0V826_9BASI</name>
<comment type="caution">
    <text evidence="2">The sequence shown here is derived from an EMBL/GenBank/DDBJ whole genome shotgun (WGS) entry which is preliminary data.</text>
</comment>
<keyword evidence="1" id="KW-0732">Signal</keyword>
<reference evidence="3" key="1">
    <citation type="submission" date="2014-03" db="EMBL/GenBank/DDBJ databases">
        <title>The Genome Sequence of Puccinia striiformis f. sp. tritici PST-78.</title>
        <authorList>
            <consortium name="The Broad Institute Genome Sequencing Platform"/>
            <person name="Cuomo C."/>
            <person name="Hulbert S."/>
            <person name="Chen X."/>
            <person name="Walker B."/>
            <person name="Young S.K."/>
            <person name="Zeng Q."/>
            <person name="Gargeya S."/>
            <person name="Fitzgerald M."/>
            <person name="Haas B."/>
            <person name="Abouelleil A."/>
            <person name="Alvarado L."/>
            <person name="Arachchi H.M."/>
            <person name="Berlin A.M."/>
            <person name="Chapman S.B."/>
            <person name="Goldberg J."/>
            <person name="Griggs A."/>
            <person name="Gujja S."/>
            <person name="Hansen M."/>
            <person name="Howarth C."/>
            <person name="Imamovic A."/>
            <person name="Larimer J."/>
            <person name="McCowan C."/>
            <person name="Montmayeur A."/>
            <person name="Murphy C."/>
            <person name="Neiman D."/>
            <person name="Pearson M."/>
            <person name="Priest M."/>
            <person name="Roberts A."/>
            <person name="Saif S."/>
            <person name="Shea T."/>
            <person name="Sisk P."/>
            <person name="Sykes S."/>
            <person name="Wortman J."/>
            <person name="Nusbaum C."/>
            <person name="Birren B."/>
        </authorList>
    </citation>
    <scope>NUCLEOTIDE SEQUENCE [LARGE SCALE GENOMIC DNA]</scope>
    <source>
        <strain evidence="3">race PST-78</strain>
    </source>
</reference>
<feature type="chain" id="PRO_5005549728" evidence="1">
    <location>
        <begin position="27"/>
        <end position="137"/>
    </location>
</feature>
<sequence>MKEMFRGISILLIMAEILHLIPSSFSMPMVSVARDTPVQGEKVGSLLQQSEVTWPDNTSRYMSVREALRAQGVTDAEPQELQDVGSNIRDYHVASEPPIGEEVKDALDLWSSLQKAYYGRTSAPVNRPMFMLNLLFR</sequence>
<dbReference type="EMBL" id="AJIL01000098">
    <property type="protein sequence ID" value="KNE95346.1"/>
    <property type="molecule type" value="Genomic_DNA"/>
</dbReference>
<evidence type="ECO:0000313" key="2">
    <source>
        <dbReference type="EMBL" id="KNE95346.1"/>
    </source>
</evidence>